<name>A0A504X3Z6_LEIDO</name>
<evidence type="ECO:0000313" key="4">
    <source>
        <dbReference type="EMBL" id="TPP43642.1"/>
    </source>
</evidence>
<dbReference type="InterPro" id="IPR055364">
    <property type="entry name" value="PTHB1_CtH_dom"/>
</dbReference>
<dbReference type="Pfam" id="PF23337">
    <property type="entry name" value="PTHB1_pf"/>
    <property type="match status" value="1"/>
</dbReference>
<dbReference type="InterPro" id="IPR028074">
    <property type="entry name" value="PHTB1_GAE_dom"/>
</dbReference>
<dbReference type="GO" id="GO:0016020">
    <property type="term" value="C:membrane"/>
    <property type="evidence" value="ECO:0007669"/>
    <property type="project" value="TreeGrafter"/>
</dbReference>
<dbReference type="CDD" id="cd08830">
    <property type="entry name" value="ArfGap_ArfGap1"/>
    <property type="match status" value="1"/>
</dbReference>
<sequence length="1263" mass="135382">MAGRNYVSPEDERAFVAILAKDPECNQCFECGAPSPQWCDVMHGTFICLNCSGQHRGLGVHLSFVRSSTMDGWVKWKPEKLRQMELGGNRRARLYFEAHKVPKTPLKARYESLPALRYADMLESEALGKPFNEASWQPPAWYTRLKAAASLAGPSPTSSYPQTDPNRFAGVGSNGQPHVMSGSSGGDSEWYSALYSGWSAVSQKTAELAQHATKAVQSADVEGMRSSLAQKWAGVSATVSTYAADLQQRIAEGGGRDKDDGLDRMLQNARQAQTESGVDNRAAGQTRYGHIEGSSGDGQGSRVAVQAKPVGPASPESSPVCQGRVLWQSVSASSPAESKMGSLFQLRDFWSTSFPGEEFSPSAVVLADPDVSNLFDKIVLGSYQGMLRILNPSATQGPMLPGDVLLEKKYDEPILQLDCGPFRPFKSGVPPNILAVLFPRTLMFLEIAAHGSDNANAMNAPNPTSSGTAGNELAAEVTSSSTPDAQLRHRYAHGSSSNVPDTFSSLKELGAFYTLTVQSEARLLSTAYNFACGCFGNSDYKMVCVQSMDGSLTILDYGGVLYRTFLPQNQFLIPGPMQYSMHRDALLTCNTSMFLLSYSFSSLVLNSTAEDVAATTAGAVAASRFSSLCPLWTFNLGEDAVDIAVCRLTRGLTREEADVVVLCTSALYVLSESGEPRMIRRLDVEASALCVYPLPGIQYDNLLVGTFNGLVQVYSDTELQWSAAVSSGAAPLQLTVATLCGVEGMIVNLASDSSLSINYLGTDPVDQLPESLETKSIPYTEIVNDLKQYEQLIHGCLGDAASATEDGDEDDPLAIPGKPLSFMGGKSNKKRGAGKAEEGAASSGIQTAAAPSHSTAAAAASLFITSAFSSIRTTDNSAELTVTLQTLHNHVEAVSLVLQAVPPLLATPCQCVIEQITPESSVQRTFTVHAIQDRDLIIPSSLDVVVVAVYRGQRREYETVQHVALAPFPLVARPVAPAKNTAFSLQLNTDQSQPPSLIDVFADMAPLGHVTGNVLSLHYLNGADATVLVSKNAARFKLQGSTMEGLWLLAAELTRRLRLCCGGAAALKLEVADDLPVPDFLAVVDTHWAIRREMVAASAALDDAAALFRAVEKRLLARFRDRSPADATALGVLFQEGYKLLRERADAVTRAKTRMRQASAMLNCCAQLFWFCLKIKSPLLAPQDAETLSTLFRCSVADDNDGGWEEVTEAVLAKVLNVKTKKVASNNLELSSSTANLKKHIGTLISMVQSGQKLGSATEGAGA</sequence>
<dbReference type="PANTHER" id="PTHR20991:SF0">
    <property type="entry name" value="PROTEIN PTHB1"/>
    <property type="match status" value="1"/>
</dbReference>
<evidence type="ECO:0000256" key="2">
    <source>
        <dbReference type="SAM" id="MobiDB-lite"/>
    </source>
</evidence>
<feature type="region of interest" description="Disordered" evidence="2">
    <location>
        <begin position="803"/>
        <end position="847"/>
    </location>
</feature>
<dbReference type="AlphaFoldDB" id="A0A504X3Z6"/>
<organism evidence="4 5">
    <name type="scientific">Leishmania donovani</name>
    <dbReference type="NCBI Taxonomy" id="5661"/>
    <lineage>
        <taxon>Eukaryota</taxon>
        <taxon>Discoba</taxon>
        <taxon>Euglenozoa</taxon>
        <taxon>Kinetoplastea</taxon>
        <taxon>Metakinetoplastina</taxon>
        <taxon>Trypanosomatida</taxon>
        <taxon>Trypanosomatidae</taxon>
        <taxon>Leishmaniinae</taxon>
        <taxon>Leishmania</taxon>
    </lineage>
</organism>
<dbReference type="EMBL" id="RHLC01000009">
    <property type="protein sequence ID" value="TPP43642.1"/>
    <property type="molecule type" value="Genomic_DNA"/>
</dbReference>
<dbReference type="PANTHER" id="PTHR20991">
    <property type="entry name" value="PARATHYROID HORMONE-RESPONSIVE B1 GENE"/>
    <property type="match status" value="1"/>
</dbReference>
<gene>
    <name evidence="4" type="ORF">CGC21_20205</name>
</gene>
<accession>A0A504X3Z6</accession>
<dbReference type="VEuPathDB" id="TriTrypDB:LdCL_130011400"/>
<comment type="caution">
    <text evidence="4">The sequence shown here is derived from an EMBL/GenBank/DDBJ whole genome shotgun (WGS) entry which is preliminary data.</text>
</comment>
<evidence type="ECO:0000313" key="5">
    <source>
        <dbReference type="Proteomes" id="UP000318447"/>
    </source>
</evidence>
<dbReference type="Proteomes" id="UP000318447">
    <property type="component" value="Unassembled WGS sequence"/>
</dbReference>
<dbReference type="VEuPathDB" id="TriTrypDB:LDHU3_13.0790"/>
<keyword evidence="1" id="KW-0862">Zinc</keyword>
<dbReference type="GO" id="GO:0034464">
    <property type="term" value="C:BBSome"/>
    <property type="evidence" value="ECO:0007669"/>
    <property type="project" value="InterPro"/>
</dbReference>
<dbReference type="Pfam" id="PF01412">
    <property type="entry name" value="ArfGap"/>
    <property type="match status" value="1"/>
</dbReference>
<dbReference type="VEuPathDB" id="TriTrypDB:LdBPK_321300.1"/>
<keyword evidence="1" id="KW-0479">Metal-binding</keyword>
<dbReference type="VEuPathDB" id="TriTrypDB:LDHU3_32.1660"/>
<keyword evidence="1" id="KW-0863">Zinc-finger</keyword>
<dbReference type="SUPFAM" id="SSF57863">
    <property type="entry name" value="ArfGap/RecO-like zinc finger"/>
    <property type="match status" value="1"/>
</dbReference>
<reference evidence="5" key="1">
    <citation type="submission" date="2019-02" db="EMBL/GenBank/DDBJ databases">
        <title>FDA dAtabase for Regulatory Grade micrObial Sequences (FDA-ARGOS): Supporting development and validation of Infectious Disease Dx tests.</title>
        <authorList>
            <person name="Duncan R."/>
            <person name="Fisher C."/>
            <person name="Tallon L."/>
            <person name="Sadzewicz L."/>
            <person name="Sengamalay N."/>
            <person name="Ott S."/>
            <person name="Godinez A."/>
            <person name="Nagaraj S."/>
            <person name="Vavikolanu K."/>
            <person name="Nadendla S."/>
            <person name="Aluvathingal J."/>
            <person name="Sichtig H."/>
        </authorList>
    </citation>
    <scope>NUCLEOTIDE SEQUENCE [LARGE SCALE GENOMIC DNA]</scope>
    <source>
        <strain evidence="5">FDAARGOS_361</strain>
    </source>
</reference>
<dbReference type="PROSITE" id="PS50115">
    <property type="entry name" value="ARFGAP"/>
    <property type="match status" value="1"/>
</dbReference>
<feature type="compositionally biased region" description="Polar residues" evidence="2">
    <location>
        <begin position="455"/>
        <end position="469"/>
    </location>
</feature>
<proteinExistence type="predicted"/>
<dbReference type="GO" id="GO:0060271">
    <property type="term" value="P:cilium assembly"/>
    <property type="evidence" value="ECO:0007669"/>
    <property type="project" value="TreeGrafter"/>
</dbReference>
<dbReference type="InterPro" id="IPR026511">
    <property type="entry name" value="PTHB1"/>
</dbReference>
<dbReference type="VEuPathDB" id="TriTrypDB:LdBPK_130600.1"/>
<dbReference type="InterPro" id="IPR001164">
    <property type="entry name" value="ArfGAP_dom"/>
</dbReference>
<dbReference type="Pfam" id="PF14727">
    <property type="entry name" value="PHTB1_N"/>
    <property type="match status" value="2"/>
</dbReference>
<feature type="region of interest" description="Disordered" evidence="2">
    <location>
        <begin position="455"/>
        <end position="479"/>
    </location>
</feature>
<evidence type="ECO:0000256" key="1">
    <source>
        <dbReference type="PROSITE-ProRule" id="PRU00288"/>
    </source>
</evidence>
<protein>
    <submittedName>
        <fullName evidence="4">PTHB1 N-terminus family protein</fullName>
    </submittedName>
</protein>
<dbReference type="Pfam" id="PF14728">
    <property type="entry name" value="PTHB1_GAE"/>
    <property type="match status" value="1"/>
</dbReference>
<dbReference type="Pfam" id="PF23338">
    <property type="entry name" value="PTHB1_hp"/>
    <property type="match status" value="1"/>
</dbReference>
<dbReference type="GO" id="GO:0005096">
    <property type="term" value="F:GTPase activator activity"/>
    <property type="evidence" value="ECO:0007669"/>
    <property type="project" value="InterPro"/>
</dbReference>
<dbReference type="FunFam" id="1.10.220.150:FF:000028">
    <property type="entry name" value="ADP-ribosylation factor GTPase activating protein 1, putative"/>
    <property type="match status" value="1"/>
</dbReference>
<dbReference type="VEuPathDB" id="TriTrypDB:LdCL_320018700"/>
<dbReference type="InterPro" id="IPR038508">
    <property type="entry name" value="ArfGAP_dom_sf"/>
</dbReference>
<feature type="domain" description="Arf-GAP" evidence="3">
    <location>
        <begin position="13"/>
        <end position="131"/>
    </location>
</feature>
<dbReference type="Pfam" id="PF23339">
    <property type="entry name" value="PTHB1_CtH"/>
    <property type="match status" value="1"/>
</dbReference>
<dbReference type="PRINTS" id="PR00405">
    <property type="entry name" value="REVINTRACTNG"/>
</dbReference>
<dbReference type="SMART" id="SM00105">
    <property type="entry name" value="ArfGap"/>
    <property type="match status" value="1"/>
</dbReference>
<evidence type="ECO:0000259" key="3">
    <source>
        <dbReference type="PROSITE" id="PS50115"/>
    </source>
</evidence>
<dbReference type="InterPro" id="IPR028073">
    <property type="entry name" value="PHTB1_N_dom"/>
</dbReference>
<dbReference type="InterPro" id="IPR055363">
    <property type="entry name" value="PTHB1_hp_dom"/>
</dbReference>
<dbReference type="GO" id="GO:0008270">
    <property type="term" value="F:zinc ion binding"/>
    <property type="evidence" value="ECO:0007669"/>
    <property type="project" value="UniProtKB-KW"/>
</dbReference>
<dbReference type="InterPro" id="IPR037278">
    <property type="entry name" value="ARFGAP/RecO"/>
</dbReference>
<dbReference type="InterPro" id="IPR055362">
    <property type="entry name" value="PTHB1_pf_dom"/>
</dbReference>
<dbReference type="Gene3D" id="1.10.220.150">
    <property type="entry name" value="Arf GTPase activating protein"/>
    <property type="match status" value="1"/>
</dbReference>